<dbReference type="Gene3D" id="2.30.30.90">
    <property type="match status" value="1"/>
</dbReference>
<evidence type="ECO:0000256" key="6">
    <source>
        <dbReference type="ARBA" id="ARBA00023004"/>
    </source>
</evidence>
<dbReference type="Gene3D" id="1.10.60.10">
    <property type="entry name" value="Iron dependent repressor, metal binding and dimerisation domain"/>
    <property type="match status" value="1"/>
</dbReference>
<name>A0A160T6J9_9CHLR</name>
<dbReference type="GO" id="GO:0046914">
    <property type="term" value="F:transition metal ion binding"/>
    <property type="evidence" value="ECO:0007669"/>
    <property type="project" value="InterPro"/>
</dbReference>
<protein>
    <recommendedName>
        <fullName evidence="12">Manganese transport regulator</fullName>
    </recommendedName>
</protein>
<keyword evidence="11" id="KW-0464">Manganese</keyword>
<proteinExistence type="inferred from homology"/>
<evidence type="ECO:0000256" key="2">
    <source>
        <dbReference type="ARBA" id="ARBA00007871"/>
    </source>
</evidence>
<sequence length="225" mass="24647">MRHDSFNESTEMYLKTVSELAVADEPVAISALADRLGVSPVSATEMIHRLRDGGLIDHRPYKGISLTADGRQQADGVIRSHRLWERFLADQLALPWDQVHALACRLEHATDPQVVDALDRFLGYPATCPHGNPIPRSNNAAGVPSDHALAGIKPGCTVVISRIHPETDELLAYLAELGLVLGKRVTVQEYMPFHGPLVLLVDGDARYIGLEAAARVYVYPVEETV</sequence>
<evidence type="ECO:0000256" key="10">
    <source>
        <dbReference type="ARBA" id="ARBA00023163"/>
    </source>
</evidence>
<dbReference type="InterPro" id="IPR038157">
    <property type="entry name" value="FeoA_core_dom"/>
</dbReference>
<organism evidence="14 15">
    <name type="scientific">Candidatus Promineifilum breve</name>
    <dbReference type="NCBI Taxonomy" id="1806508"/>
    <lineage>
        <taxon>Bacteria</taxon>
        <taxon>Bacillati</taxon>
        <taxon>Chloroflexota</taxon>
        <taxon>Ardenticatenia</taxon>
        <taxon>Candidatus Promineifilales</taxon>
        <taxon>Candidatus Promineifilaceae</taxon>
        <taxon>Candidatus Promineifilum</taxon>
    </lineage>
</organism>
<evidence type="ECO:0000256" key="11">
    <source>
        <dbReference type="ARBA" id="ARBA00023211"/>
    </source>
</evidence>
<dbReference type="InterPro" id="IPR022689">
    <property type="entry name" value="Iron_dep_repressor"/>
</dbReference>
<reference evidence="14" key="1">
    <citation type="submission" date="2016-01" db="EMBL/GenBank/DDBJ databases">
        <authorList>
            <person name="Mcilroy J.S."/>
            <person name="Karst M S."/>
            <person name="Albertsen M."/>
        </authorList>
    </citation>
    <scope>NUCLEOTIDE SEQUENCE</scope>
    <source>
        <strain evidence="14">Cfx-K</strain>
    </source>
</reference>
<keyword evidence="9" id="KW-0010">Activator</keyword>
<accession>A0A160T6J9</accession>
<gene>
    <name evidence="14" type="ORF">CFX0092_A3291</name>
</gene>
<dbReference type="SUPFAM" id="SSF47979">
    <property type="entry name" value="Iron-dependent repressor protein, dimerization domain"/>
    <property type="match status" value="1"/>
</dbReference>
<comment type="similarity">
    <text evidence="2">Belongs to the DtxR/MntR family.</text>
</comment>
<evidence type="ECO:0000256" key="3">
    <source>
        <dbReference type="ARBA" id="ARBA00011738"/>
    </source>
</evidence>
<dbReference type="InterPro" id="IPR001367">
    <property type="entry name" value="Fe_dep_repressor"/>
</dbReference>
<keyword evidence="10" id="KW-0804">Transcription</keyword>
<dbReference type="InterPro" id="IPR008988">
    <property type="entry name" value="Transcriptional_repressor_C"/>
</dbReference>
<dbReference type="SMART" id="SM00529">
    <property type="entry name" value="HTH_DTXR"/>
    <property type="match status" value="1"/>
</dbReference>
<comment type="subunit">
    <text evidence="3">Homodimer.</text>
</comment>
<dbReference type="InterPro" id="IPR050536">
    <property type="entry name" value="DtxR_MntR_Metal-Reg"/>
</dbReference>
<dbReference type="Pfam" id="PF04023">
    <property type="entry name" value="FeoA"/>
    <property type="match status" value="1"/>
</dbReference>
<dbReference type="InterPro" id="IPR036421">
    <property type="entry name" value="Fe_dep_repressor_sf"/>
</dbReference>
<dbReference type="AlphaFoldDB" id="A0A160T6J9"/>
<evidence type="ECO:0000256" key="1">
    <source>
        <dbReference type="ARBA" id="ARBA00004496"/>
    </source>
</evidence>
<evidence type="ECO:0000259" key="13">
    <source>
        <dbReference type="PROSITE" id="PS50944"/>
    </source>
</evidence>
<dbReference type="PANTHER" id="PTHR33238">
    <property type="entry name" value="IRON (METAL) DEPENDENT REPRESSOR, DTXR FAMILY"/>
    <property type="match status" value="1"/>
</dbReference>
<dbReference type="Proteomes" id="UP000215027">
    <property type="component" value="Chromosome I"/>
</dbReference>
<dbReference type="GO" id="GO:0046983">
    <property type="term" value="F:protein dimerization activity"/>
    <property type="evidence" value="ECO:0007669"/>
    <property type="project" value="InterPro"/>
</dbReference>
<dbReference type="InterPro" id="IPR022687">
    <property type="entry name" value="HTH_DTXR"/>
</dbReference>
<evidence type="ECO:0000313" key="14">
    <source>
        <dbReference type="EMBL" id="CUS05169.2"/>
    </source>
</evidence>
<dbReference type="GO" id="GO:0003677">
    <property type="term" value="F:DNA binding"/>
    <property type="evidence" value="ECO:0007669"/>
    <property type="project" value="UniProtKB-KW"/>
</dbReference>
<evidence type="ECO:0000256" key="4">
    <source>
        <dbReference type="ARBA" id="ARBA00022490"/>
    </source>
</evidence>
<dbReference type="SUPFAM" id="SSF50037">
    <property type="entry name" value="C-terminal domain of transcriptional repressors"/>
    <property type="match status" value="1"/>
</dbReference>
<dbReference type="Pfam" id="PF01325">
    <property type="entry name" value="Fe_dep_repress"/>
    <property type="match status" value="1"/>
</dbReference>
<dbReference type="OrthoDB" id="9791355at2"/>
<keyword evidence="5" id="KW-0678">Repressor</keyword>
<evidence type="ECO:0000256" key="5">
    <source>
        <dbReference type="ARBA" id="ARBA00022491"/>
    </source>
</evidence>
<dbReference type="InterPro" id="IPR036390">
    <property type="entry name" value="WH_DNA-bd_sf"/>
</dbReference>
<dbReference type="SUPFAM" id="SSF46785">
    <property type="entry name" value="Winged helix' DNA-binding domain"/>
    <property type="match status" value="1"/>
</dbReference>
<dbReference type="RefSeq" id="WP_095044417.1">
    <property type="nucleotide sequence ID" value="NZ_LN890655.1"/>
</dbReference>
<dbReference type="EMBL" id="LN890655">
    <property type="protein sequence ID" value="CUS05169.2"/>
    <property type="molecule type" value="Genomic_DNA"/>
</dbReference>
<keyword evidence="7" id="KW-0805">Transcription regulation</keyword>
<keyword evidence="4" id="KW-0963">Cytoplasm</keyword>
<evidence type="ECO:0000256" key="7">
    <source>
        <dbReference type="ARBA" id="ARBA00023015"/>
    </source>
</evidence>
<dbReference type="GO" id="GO:0003700">
    <property type="term" value="F:DNA-binding transcription factor activity"/>
    <property type="evidence" value="ECO:0007669"/>
    <property type="project" value="InterPro"/>
</dbReference>
<dbReference type="GO" id="GO:0005737">
    <property type="term" value="C:cytoplasm"/>
    <property type="evidence" value="ECO:0007669"/>
    <property type="project" value="UniProtKB-SubCell"/>
</dbReference>
<evidence type="ECO:0000313" key="15">
    <source>
        <dbReference type="Proteomes" id="UP000215027"/>
    </source>
</evidence>
<dbReference type="Pfam" id="PF02742">
    <property type="entry name" value="Fe_dep_repr_C"/>
    <property type="match status" value="1"/>
</dbReference>
<keyword evidence="15" id="KW-1185">Reference proteome</keyword>
<evidence type="ECO:0000256" key="12">
    <source>
        <dbReference type="ARBA" id="ARBA00032593"/>
    </source>
</evidence>
<dbReference type="Gene3D" id="1.10.10.10">
    <property type="entry name" value="Winged helix-like DNA-binding domain superfamily/Winged helix DNA-binding domain"/>
    <property type="match status" value="1"/>
</dbReference>
<dbReference type="KEGG" id="pbf:CFX0092_A3291"/>
<dbReference type="PANTHER" id="PTHR33238:SF11">
    <property type="entry name" value="TRANSCRIPTIONAL REGULATOR MNTR"/>
    <property type="match status" value="1"/>
</dbReference>
<evidence type="ECO:0000256" key="8">
    <source>
        <dbReference type="ARBA" id="ARBA00023125"/>
    </source>
</evidence>
<keyword evidence="6" id="KW-0408">Iron</keyword>
<dbReference type="InterPro" id="IPR007167">
    <property type="entry name" value="Fe-transptr_FeoA-like"/>
</dbReference>
<dbReference type="PROSITE" id="PS50944">
    <property type="entry name" value="HTH_DTXR"/>
    <property type="match status" value="1"/>
</dbReference>
<keyword evidence="8" id="KW-0238">DNA-binding</keyword>
<comment type="subcellular location">
    <subcellularLocation>
        <location evidence="1">Cytoplasm</location>
    </subcellularLocation>
</comment>
<evidence type="ECO:0000256" key="9">
    <source>
        <dbReference type="ARBA" id="ARBA00023159"/>
    </source>
</evidence>
<dbReference type="InterPro" id="IPR036388">
    <property type="entry name" value="WH-like_DNA-bd_sf"/>
</dbReference>
<dbReference type="SMART" id="SM00899">
    <property type="entry name" value="FeoA"/>
    <property type="match status" value="1"/>
</dbReference>
<feature type="domain" description="HTH dtxR-type" evidence="13">
    <location>
        <begin position="1"/>
        <end position="67"/>
    </location>
</feature>